<dbReference type="FunFam" id="3.40.50.300:FF:000016">
    <property type="entry name" value="Oligopeptide ABC transporter ATP-binding component"/>
    <property type="match status" value="1"/>
</dbReference>
<dbReference type="Gene3D" id="3.40.50.300">
    <property type="entry name" value="P-loop containing nucleotide triphosphate hydrolases"/>
    <property type="match status" value="2"/>
</dbReference>
<evidence type="ECO:0000256" key="1">
    <source>
        <dbReference type="ARBA" id="ARBA00005417"/>
    </source>
</evidence>
<dbReference type="Pfam" id="PF00005">
    <property type="entry name" value="ABC_tran"/>
    <property type="match status" value="2"/>
</dbReference>
<dbReference type="OrthoDB" id="2986442at2"/>
<dbReference type="SUPFAM" id="SSF52540">
    <property type="entry name" value="P-loop containing nucleoside triphosphate hydrolases"/>
    <property type="match status" value="2"/>
</dbReference>
<feature type="region of interest" description="Disordered" evidence="5">
    <location>
        <begin position="260"/>
        <end position="299"/>
    </location>
</feature>
<name>A0A5M3W6S2_9ACTN</name>
<protein>
    <submittedName>
        <fullName evidence="7">Peptide ABC transporter ATP-binding protein</fullName>
    </submittedName>
</protein>
<dbReference type="PROSITE" id="PS50893">
    <property type="entry name" value="ABC_TRANSPORTER_2"/>
    <property type="match status" value="2"/>
</dbReference>
<evidence type="ECO:0000256" key="2">
    <source>
        <dbReference type="ARBA" id="ARBA00022448"/>
    </source>
</evidence>
<dbReference type="NCBIfam" id="NF008453">
    <property type="entry name" value="PRK11308.1"/>
    <property type="match status" value="2"/>
</dbReference>
<reference evidence="7 8" key="1">
    <citation type="submission" date="2019-10" db="EMBL/GenBank/DDBJ databases">
        <title>Whole genome shotgun sequence of Acrocarpospora corrugata NBRC 13972.</title>
        <authorList>
            <person name="Ichikawa N."/>
            <person name="Kimura A."/>
            <person name="Kitahashi Y."/>
            <person name="Komaki H."/>
            <person name="Oguchi A."/>
        </authorList>
    </citation>
    <scope>NUCLEOTIDE SEQUENCE [LARGE SCALE GENOMIC DNA]</scope>
    <source>
        <strain evidence="7 8">NBRC 13972</strain>
    </source>
</reference>
<dbReference type="RefSeq" id="WP_155338522.1">
    <property type="nucleotide sequence ID" value="NZ_BAAABN010000002.1"/>
</dbReference>
<feature type="domain" description="ABC transporter" evidence="6">
    <location>
        <begin position="4"/>
        <end position="249"/>
    </location>
</feature>
<dbReference type="GO" id="GO:0015833">
    <property type="term" value="P:peptide transport"/>
    <property type="evidence" value="ECO:0007669"/>
    <property type="project" value="InterPro"/>
</dbReference>
<dbReference type="NCBIfam" id="NF007739">
    <property type="entry name" value="PRK10419.1"/>
    <property type="match status" value="2"/>
</dbReference>
<evidence type="ECO:0000256" key="4">
    <source>
        <dbReference type="ARBA" id="ARBA00022840"/>
    </source>
</evidence>
<dbReference type="Proteomes" id="UP000334990">
    <property type="component" value="Unassembled WGS sequence"/>
</dbReference>
<dbReference type="GO" id="GO:0016887">
    <property type="term" value="F:ATP hydrolysis activity"/>
    <property type="evidence" value="ECO:0007669"/>
    <property type="project" value="InterPro"/>
</dbReference>
<evidence type="ECO:0000313" key="7">
    <source>
        <dbReference type="EMBL" id="GES02288.1"/>
    </source>
</evidence>
<dbReference type="InterPro" id="IPR003593">
    <property type="entry name" value="AAA+_ATPase"/>
</dbReference>
<proteinExistence type="inferred from homology"/>
<comment type="caution">
    <text evidence="7">The sequence shown here is derived from an EMBL/GenBank/DDBJ whole genome shotgun (WGS) entry which is preliminary data.</text>
</comment>
<dbReference type="GO" id="GO:0005524">
    <property type="term" value="F:ATP binding"/>
    <property type="evidence" value="ECO:0007669"/>
    <property type="project" value="UniProtKB-KW"/>
</dbReference>
<dbReference type="Pfam" id="PF08352">
    <property type="entry name" value="oligo_HPY"/>
    <property type="match status" value="2"/>
</dbReference>
<keyword evidence="2" id="KW-0813">Transport</keyword>
<dbReference type="InterPro" id="IPR017871">
    <property type="entry name" value="ABC_transporter-like_CS"/>
</dbReference>
<dbReference type="InterPro" id="IPR050319">
    <property type="entry name" value="ABC_transp_ATP-bind"/>
</dbReference>
<evidence type="ECO:0000256" key="5">
    <source>
        <dbReference type="SAM" id="MobiDB-lite"/>
    </source>
</evidence>
<dbReference type="NCBIfam" id="TIGR01727">
    <property type="entry name" value="oligo_HPY"/>
    <property type="match status" value="1"/>
</dbReference>
<dbReference type="InterPro" id="IPR013563">
    <property type="entry name" value="Oligopep_ABC_C"/>
</dbReference>
<keyword evidence="4 7" id="KW-0067">ATP-binding</keyword>
<dbReference type="InterPro" id="IPR003439">
    <property type="entry name" value="ABC_transporter-like_ATP-bd"/>
</dbReference>
<dbReference type="GO" id="GO:0055085">
    <property type="term" value="P:transmembrane transport"/>
    <property type="evidence" value="ECO:0007669"/>
    <property type="project" value="UniProtKB-ARBA"/>
</dbReference>
<dbReference type="InterPro" id="IPR027417">
    <property type="entry name" value="P-loop_NTPase"/>
</dbReference>
<dbReference type="AlphaFoldDB" id="A0A5M3W6S2"/>
<gene>
    <name evidence="7" type="ORF">Acor_43540</name>
</gene>
<dbReference type="PANTHER" id="PTHR43776">
    <property type="entry name" value="TRANSPORT ATP-BINDING PROTEIN"/>
    <property type="match status" value="1"/>
</dbReference>
<keyword evidence="3" id="KW-0547">Nucleotide-binding</keyword>
<dbReference type="SMART" id="SM00382">
    <property type="entry name" value="AAA"/>
    <property type="match status" value="2"/>
</dbReference>
<accession>A0A5M3W6S2</accession>
<dbReference type="PROSITE" id="PS00211">
    <property type="entry name" value="ABC_TRANSPORTER_1"/>
    <property type="match status" value="2"/>
</dbReference>
<dbReference type="CDD" id="cd03257">
    <property type="entry name" value="ABC_NikE_OppD_transporters"/>
    <property type="match status" value="2"/>
</dbReference>
<organism evidence="7 8">
    <name type="scientific">Acrocarpospora corrugata</name>
    <dbReference type="NCBI Taxonomy" id="35763"/>
    <lineage>
        <taxon>Bacteria</taxon>
        <taxon>Bacillati</taxon>
        <taxon>Actinomycetota</taxon>
        <taxon>Actinomycetes</taxon>
        <taxon>Streptosporangiales</taxon>
        <taxon>Streptosporangiaceae</taxon>
        <taxon>Acrocarpospora</taxon>
    </lineage>
</organism>
<evidence type="ECO:0000313" key="8">
    <source>
        <dbReference type="Proteomes" id="UP000334990"/>
    </source>
</evidence>
<dbReference type="EMBL" id="BLAD01000057">
    <property type="protein sequence ID" value="GES02288.1"/>
    <property type="molecule type" value="Genomic_DNA"/>
</dbReference>
<feature type="domain" description="ABC transporter" evidence="6">
    <location>
        <begin position="316"/>
        <end position="551"/>
    </location>
</feature>
<dbReference type="PANTHER" id="PTHR43776:SF7">
    <property type="entry name" value="D,D-DIPEPTIDE TRANSPORT ATP-BINDING PROTEIN DDPF-RELATED"/>
    <property type="match status" value="1"/>
</dbReference>
<evidence type="ECO:0000256" key="3">
    <source>
        <dbReference type="ARBA" id="ARBA00022741"/>
    </source>
</evidence>
<keyword evidence="8" id="KW-1185">Reference proteome</keyword>
<comment type="similarity">
    <text evidence="1">Belongs to the ABC transporter superfamily.</text>
</comment>
<evidence type="ECO:0000259" key="6">
    <source>
        <dbReference type="PROSITE" id="PS50893"/>
    </source>
</evidence>
<sequence length="632" mass="67469">MTVLEVRDLAVRFGETQAVQGVGFEVARGEVLGIVGESGSGKSVSVLAVLGLLPPRAVVSGSVRLHGRELLGAQEKELTALRGKSMAMVFQDPLAGLTPVHRVGDQVAEAVRVHQRVSSKAARLRAVELLDLVGIPDPARRARAFPHEFSGGMRQRVMIAMAIANDPDVLICDEPTTALDVTVQAQILDVLRTARRETGAAVVLVTHDIGVVAGIADRVLVMRSGQVVETATVDDLFYRPRSPFTRTLLDAVPRIHDHPARSGYSGRPVLPPQPAPAHPGDARSTPPVPAHSGEARSAPPVQVGWGAVRRGGRAVLEVEGLVKRYGRGGWVVDRVSFDVRAGETLGLVGESGCGKTTLLMEILALGAPQGGRVVVFGRDTAGLSGRERLGLRRDLQVVFQDPMASLDPRMTVHDIVAEPLRAHGLPIDRVGGLLRLVGLEAEHAARYPQDFSGGQRQRIAIARALALEPRLLVLDEPVSALDVSIRAEVVELLLELKARLGLSYLFVAHDLAVVRRIADRVAVMYSGRIVEIGPVEDVFAEPRHPYTRALLAAVPVPDPVRERARSRLLLSGDPPGDHLLRPAGPPSGCRFRTRCPLYPGLPSVLGSRCVSEEPELGAADGAACHHSSGGIG</sequence>